<dbReference type="InterPro" id="IPR050563">
    <property type="entry name" value="4-hydroxybenzoyl-CoA_TE"/>
</dbReference>
<proteinExistence type="predicted"/>
<protein>
    <submittedName>
        <fullName evidence="2">HotDog domain superfamily protein</fullName>
    </submittedName>
</protein>
<dbReference type="PANTHER" id="PTHR31793">
    <property type="entry name" value="4-HYDROXYBENZOYL-COA THIOESTERASE FAMILY MEMBER"/>
    <property type="match status" value="1"/>
</dbReference>
<sequence>MLRYTMLRSAFVRSTRLPPLQSAVCIRAQSTYAKAQLKCDDSQQAGEATSSVSPTASSRWFSELQARILRLRDAPKSPRCVEEADRLLQQTNANWMGFLAGSQGFLTEPRWRGLDNHQVFWGDMDSMVSHAAHTGQSGMPEEEMSRLMCKQPGHINNVMYNRYVESARVQFIRHHGLDATAEERKQWEDLVTPRSLGLILKMMTTEFKFPMKYPDRVYVLYRLTEPPTPDSTSLRMESWILSDQHRRIAAKVIDETAIYDYTVGKVSVLKPFMVEKLKRTFTMQEEARRKYAEEARKAIEAVEELESQHG</sequence>
<dbReference type="PANTHER" id="PTHR31793:SF39">
    <property type="entry name" value="THIOESTERASE_THIOL ESTER DEHYDRASE-ISOMERASE"/>
    <property type="match status" value="1"/>
</dbReference>
<evidence type="ECO:0000313" key="3">
    <source>
        <dbReference type="Proteomes" id="UP001322277"/>
    </source>
</evidence>
<dbReference type="CDD" id="cd00586">
    <property type="entry name" value="4HBT"/>
    <property type="match status" value="1"/>
</dbReference>
<dbReference type="AlphaFoldDB" id="A0AAX4IQB1"/>
<gene>
    <name evidence="2" type="ORF">CDEST_10410</name>
</gene>
<keyword evidence="3" id="KW-1185">Reference proteome</keyword>
<dbReference type="SUPFAM" id="SSF54637">
    <property type="entry name" value="Thioesterase/thiol ester dehydrase-isomerase"/>
    <property type="match status" value="1"/>
</dbReference>
<dbReference type="Proteomes" id="UP001322277">
    <property type="component" value="Chromosome 6"/>
</dbReference>
<dbReference type="Pfam" id="PF13279">
    <property type="entry name" value="4HBT_2"/>
    <property type="match status" value="1"/>
</dbReference>
<keyword evidence="1" id="KW-0175">Coiled coil</keyword>
<dbReference type="EMBL" id="CP137310">
    <property type="protein sequence ID" value="WQF85396.1"/>
    <property type="molecule type" value="Genomic_DNA"/>
</dbReference>
<name>A0AAX4IQB1_9PEZI</name>
<dbReference type="GO" id="GO:0047617">
    <property type="term" value="F:fatty acyl-CoA hydrolase activity"/>
    <property type="evidence" value="ECO:0007669"/>
    <property type="project" value="TreeGrafter"/>
</dbReference>
<evidence type="ECO:0000256" key="1">
    <source>
        <dbReference type="SAM" id="Coils"/>
    </source>
</evidence>
<dbReference type="KEGG" id="cdet:87946912"/>
<organism evidence="2 3">
    <name type="scientific">Colletotrichum destructivum</name>
    <dbReference type="NCBI Taxonomy" id="34406"/>
    <lineage>
        <taxon>Eukaryota</taxon>
        <taxon>Fungi</taxon>
        <taxon>Dikarya</taxon>
        <taxon>Ascomycota</taxon>
        <taxon>Pezizomycotina</taxon>
        <taxon>Sordariomycetes</taxon>
        <taxon>Hypocreomycetidae</taxon>
        <taxon>Glomerellales</taxon>
        <taxon>Glomerellaceae</taxon>
        <taxon>Colletotrichum</taxon>
        <taxon>Colletotrichum destructivum species complex</taxon>
    </lineage>
</organism>
<accession>A0AAX4IQB1</accession>
<dbReference type="GeneID" id="87946912"/>
<evidence type="ECO:0000313" key="2">
    <source>
        <dbReference type="EMBL" id="WQF85396.1"/>
    </source>
</evidence>
<dbReference type="RefSeq" id="XP_062782619.1">
    <property type="nucleotide sequence ID" value="XM_062926568.1"/>
</dbReference>
<reference evidence="3" key="1">
    <citation type="journal article" date="2023" name="bioRxiv">
        <title>Complete genome of the Medicago anthracnose fungus, Colletotrichum destructivum, reveals a mini-chromosome-like region within a core chromosome.</title>
        <authorList>
            <person name="Lapalu N."/>
            <person name="Simon A."/>
            <person name="Lu A."/>
            <person name="Plaumann P.-L."/>
            <person name="Amselem J."/>
            <person name="Pigne S."/>
            <person name="Auger A."/>
            <person name="Koch C."/>
            <person name="Dallery J.-F."/>
            <person name="O'Connell R.J."/>
        </authorList>
    </citation>
    <scope>NUCLEOTIDE SEQUENCE [LARGE SCALE GENOMIC DNA]</scope>
    <source>
        <strain evidence="3">CBS 520.97</strain>
    </source>
</reference>
<feature type="coiled-coil region" evidence="1">
    <location>
        <begin position="274"/>
        <end position="308"/>
    </location>
</feature>
<dbReference type="InterPro" id="IPR029069">
    <property type="entry name" value="HotDog_dom_sf"/>
</dbReference>
<dbReference type="Gene3D" id="3.10.129.10">
    <property type="entry name" value="Hotdog Thioesterase"/>
    <property type="match status" value="1"/>
</dbReference>